<evidence type="ECO:0000256" key="4">
    <source>
        <dbReference type="ARBA" id="ARBA00022448"/>
    </source>
</evidence>
<dbReference type="InterPro" id="IPR038078">
    <property type="entry name" value="PhoU-like_sf"/>
</dbReference>
<dbReference type="GO" id="GO:0005737">
    <property type="term" value="C:cytoplasm"/>
    <property type="evidence" value="ECO:0007669"/>
    <property type="project" value="UniProtKB-SubCell"/>
</dbReference>
<dbReference type="Proteomes" id="UP000321051">
    <property type="component" value="Unassembled WGS sequence"/>
</dbReference>
<evidence type="ECO:0000256" key="3">
    <source>
        <dbReference type="ARBA" id="ARBA00011738"/>
    </source>
</evidence>
<dbReference type="EMBL" id="BJUN01000004">
    <property type="protein sequence ID" value="GEK58044.1"/>
    <property type="molecule type" value="Genomic_DNA"/>
</dbReference>
<dbReference type="InterPro" id="IPR028366">
    <property type="entry name" value="PhoU"/>
</dbReference>
<protein>
    <recommendedName>
        <fullName evidence="7">Phosphate-specific transport system accessory protein PhoU</fullName>
    </recommendedName>
</protein>
<proteinExistence type="inferred from homology"/>
<comment type="function">
    <text evidence="7">Plays a role in the regulation of phosphate uptake.</text>
</comment>
<evidence type="ECO:0000256" key="6">
    <source>
        <dbReference type="ARBA" id="ARBA00022592"/>
    </source>
</evidence>
<evidence type="ECO:0000256" key="2">
    <source>
        <dbReference type="ARBA" id="ARBA00008107"/>
    </source>
</evidence>
<dbReference type="STRING" id="1371.GCA_900166605_02075"/>
<feature type="domain" description="PhoU" evidence="8">
    <location>
        <begin position="19"/>
        <end position="105"/>
    </location>
</feature>
<gene>
    <name evidence="9" type="ORF">MHA01_09490</name>
</gene>
<dbReference type="GO" id="GO:0006817">
    <property type="term" value="P:phosphate ion transport"/>
    <property type="evidence" value="ECO:0007669"/>
    <property type="project" value="UniProtKB-KW"/>
</dbReference>
<comment type="subunit">
    <text evidence="3 7">Homodimer.</text>
</comment>
<evidence type="ECO:0000256" key="5">
    <source>
        <dbReference type="ARBA" id="ARBA00022490"/>
    </source>
</evidence>
<keyword evidence="4 7" id="KW-0813">Transport</keyword>
<evidence type="ECO:0000256" key="1">
    <source>
        <dbReference type="ARBA" id="ARBA00004496"/>
    </source>
</evidence>
<reference evidence="9 10" key="1">
    <citation type="submission" date="2019-07" db="EMBL/GenBank/DDBJ databases">
        <title>Whole genome shotgun sequence of Marinococcus halophilus NBRC 102359.</title>
        <authorList>
            <person name="Hosoyama A."/>
            <person name="Uohara A."/>
            <person name="Ohji S."/>
            <person name="Ichikawa N."/>
        </authorList>
    </citation>
    <scope>NUCLEOTIDE SEQUENCE [LARGE SCALE GENOMIC DNA]</scope>
    <source>
        <strain evidence="9 10">NBRC 102359</strain>
    </source>
</reference>
<dbReference type="PANTHER" id="PTHR42930:SF3">
    <property type="entry name" value="PHOSPHATE-SPECIFIC TRANSPORT SYSTEM ACCESSORY PROTEIN PHOU"/>
    <property type="match status" value="1"/>
</dbReference>
<dbReference type="SUPFAM" id="SSF109755">
    <property type="entry name" value="PhoU-like"/>
    <property type="match status" value="1"/>
</dbReference>
<evidence type="ECO:0000259" key="8">
    <source>
        <dbReference type="Pfam" id="PF01895"/>
    </source>
</evidence>
<dbReference type="FunFam" id="1.20.58.220:FF:000004">
    <property type="entry name" value="Phosphate-specific transport system accessory protein PhoU"/>
    <property type="match status" value="1"/>
</dbReference>
<dbReference type="RefSeq" id="WP_158219146.1">
    <property type="nucleotide sequence ID" value="NZ_BJUN01000004.1"/>
</dbReference>
<dbReference type="InterPro" id="IPR026022">
    <property type="entry name" value="PhoU_dom"/>
</dbReference>
<organism evidence="9 10">
    <name type="scientific">Marinococcus halophilus</name>
    <dbReference type="NCBI Taxonomy" id="1371"/>
    <lineage>
        <taxon>Bacteria</taxon>
        <taxon>Bacillati</taxon>
        <taxon>Bacillota</taxon>
        <taxon>Bacilli</taxon>
        <taxon>Bacillales</taxon>
        <taxon>Bacillaceae</taxon>
        <taxon>Marinococcus</taxon>
    </lineage>
</organism>
<comment type="caution">
    <text evidence="9">The sequence shown here is derived from an EMBL/GenBank/DDBJ whole genome shotgun (WGS) entry which is preliminary data.</text>
</comment>
<keyword evidence="6 7" id="KW-0592">Phosphate transport</keyword>
<keyword evidence="5 7" id="KW-0963">Cytoplasm</keyword>
<dbReference type="NCBIfam" id="TIGR02135">
    <property type="entry name" value="phoU_full"/>
    <property type="match status" value="1"/>
</dbReference>
<name>A0A510Y408_MARHA</name>
<dbReference type="GO" id="GO:0030643">
    <property type="term" value="P:intracellular phosphate ion homeostasis"/>
    <property type="evidence" value="ECO:0007669"/>
    <property type="project" value="InterPro"/>
</dbReference>
<dbReference type="Pfam" id="PF01895">
    <property type="entry name" value="PhoU"/>
    <property type="match status" value="2"/>
</dbReference>
<dbReference type="Gene3D" id="1.20.58.220">
    <property type="entry name" value="Phosphate transport system protein phou homolog 2, domain 2"/>
    <property type="match status" value="1"/>
</dbReference>
<evidence type="ECO:0000313" key="10">
    <source>
        <dbReference type="Proteomes" id="UP000321051"/>
    </source>
</evidence>
<evidence type="ECO:0000256" key="7">
    <source>
        <dbReference type="PIRNR" id="PIRNR003107"/>
    </source>
</evidence>
<dbReference type="GO" id="GO:0045936">
    <property type="term" value="P:negative regulation of phosphate metabolic process"/>
    <property type="evidence" value="ECO:0007669"/>
    <property type="project" value="InterPro"/>
</dbReference>
<comment type="subcellular location">
    <subcellularLocation>
        <location evidence="1 7">Cytoplasm</location>
    </subcellularLocation>
</comment>
<dbReference type="PIRSF" id="PIRSF003107">
    <property type="entry name" value="PhoU"/>
    <property type="match status" value="1"/>
</dbReference>
<keyword evidence="10" id="KW-1185">Reference proteome</keyword>
<evidence type="ECO:0000313" key="9">
    <source>
        <dbReference type="EMBL" id="GEK58044.1"/>
    </source>
</evidence>
<comment type="similarity">
    <text evidence="2 7">Belongs to the PhoU family.</text>
</comment>
<feature type="domain" description="PhoU" evidence="8">
    <location>
        <begin position="122"/>
        <end position="206"/>
    </location>
</feature>
<sequence length="218" mass="24977">MGVRKSYEQDLTYLKQEVLAMGKYVKYAFEQSLLALKINDNQSLTQNIVADDKNINSMELKIMDAAMLTIAKQQPVATDLRRCIVALKMAGDLERMGDIAVDIAKGSARLSENRSRNDTDQLTDMAEIAKQMFDQAMEAYENQELMHAQRVASLDDHVDSKYKSFIQKQLRQKADEVLLEDITQLSFIGRYIERFADHTTNLAEWVVYEVNGQHFDLN</sequence>
<dbReference type="PANTHER" id="PTHR42930">
    <property type="entry name" value="PHOSPHATE-SPECIFIC TRANSPORT SYSTEM ACCESSORY PROTEIN PHOU"/>
    <property type="match status" value="1"/>
</dbReference>
<accession>A0A510Y408</accession>
<dbReference type="AlphaFoldDB" id="A0A510Y408"/>